<keyword evidence="1" id="KW-0175">Coiled coil</keyword>
<feature type="compositionally biased region" description="Basic and acidic residues" evidence="2">
    <location>
        <begin position="1375"/>
        <end position="1390"/>
    </location>
</feature>
<feature type="coiled-coil region" evidence="1">
    <location>
        <begin position="815"/>
        <end position="885"/>
    </location>
</feature>
<evidence type="ECO:0000313" key="6">
    <source>
        <dbReference type="Proteomes" id="UP000472263"/>
    </source>
</evidence>
<feature type="compositionally biased region" description="Pro residues" evidence="2">
    <location>
        <begin position="1516"/>
        <end position="1528"/>
    </location>
</feature>
<feature type="compositionally biased region" description="Low complexity" evidence="2">
    <location>
        <begin position="1024"/>
        <end position="1036"/>
    </location>
</feature>
<dbReference type="Gene3D" id="1.10.287.1490">
    <property type="match status" value="1"/>
</dbReference>
<evidence type="ECO:0000259" key="4">
    <source>
        <dbReference type="Pfam" id="PF25481"/>
    </source>
</evidence>
<proteinExistence type="predicted"/>
<evidence type="ECO:0000256" key="2">
    <source>
        <dbReference type="SAM" id="MobiDB-lite"/>
    </source>
</evidence>
<evidence type="ECO:0000313" key="5">
    <source>
        <dbReference type="Ensembl" id="ENSMMDP00005049125.1"/>
    </source>
</evidence>
<feature type="coiled-coil region" evidence="1">
    <location>
        <begin position="939"/>
        <end position="1008"/>
    </location>
</feature>
<dbReference type="GO" id="GO:0005643">
    <property type="term" value="C:nuclear pore"/>
    <property type="evidence" value="ECO:0007669"/>
    <property type="project" value="TreeGrafter"/>
</dbReference>
<feature type="compositionally biased region" description="Low complexity" evidence="2">
    <location>
        <begin position="1541"/>
        <end position="1561"/>
    </location>
</feature>
<feature type="region of interest" description="Disordered" evidence="2">
    <location>
        <begin position="1017"/>
        <end position="1042"/>
    </location>
</feature>
<feature type="region of interest" description="Disordered" evidence="2">
    <location>
        <begin position="436"/>
        <end position="457"/>
    </location>
</feature>
<feature type="compositionally biased region" description="Polar residues" evidence="2">
    <location>
        <begin position="1466"/>
        <end position="1485"/>
    </location>
</feature>
<feature type="domain" description="Nucleoprotein TPR/MPL1" evidence="4">
    <location>
        <begin position="141"/>
        <end position="207"/>
    </location>
</feature>
<feature type="compositionally biased region" description="Basic and acidic residues" evidence="2">
    <location>
        <begin position="1696"/>
        <end position="1716"/>
    </location>
</feature>
<feature type="coiled-coil region" evidence="1">
    <location>
        <begin position="1076"/>
        <end position="1278"/>
    </location>
</feature>
<feature type="compositionally biased region" description="Low complexity" evidence="2">
    <location>
        <begin position="526"/>
        <end position="535"/>
    </location>
</feature>
<feature type="compositionally biased region" description="Polar residues" evidence="2">
    <location>
        <begin position="444"/>
        <end position="457"/>
    </location>
</feature>
<feature type="compositionally biased region" description="Low complexity" evidence="2">
    <location>
        <begin position="1492"/>
        <end position="1510"/>
    </location>
</feature>
<dbReference type="InterPro" id="IPR012929">
    <property type="entry name" value="Nucleoprot-TPR/MLP1-2_dom"/>
</dbReference>
<feature type="compositionally biased region" description="Basic and acidic residues" evidence="2">
    <location>
        <begin position="1452"/>
        <end position="1464"/>
    </location>
</feature>
<dbReference type="Pfam" id="PF07926">
    <property type="entry name" value="TPR_MLP1_2"/>
    <property type="match status" value="1"/>
</dbReference>
<dbReference type="Ensembl" id="ENSMMDT00005050083.1">
    <property type="protein sequence ID" value="ENSMMDP00005049125.1"/>
    <property type="gene ID" value="ENSMMDG00005022328.1"/>
</dbReference>
<feature type="region of interest" description="Disordered" evidence="2">
    <location>
        <begin position="494"/>
        <end position="535"/>
    </location>
</feature>
<feature type="coiled-coil region" evidence="1">
    <location>
        <begin position="47"/>
        <end position="245"/>
    </location>
</feature>
<dbReference type="GO" id="GO:0006406">
    <property type="term" value="P:mRNA export from nucleus"/>
    <property type="evidence" value="ECO:0007669"/>
    <property type="project" value="TreeGrafter"/>
</dbReference>
<reference evidence="5" key="2">
    <citation type="submission" date="2025-08" db="UniProtKB">
        <authorList>
            <consortium name="Ensembl"/>
        </authorList>
    </citation>
    <scope>IDENTIFICATION</scope>
</reference>
<keyword evidence="6" id="KW-1185">Reference proteome</keyword>
<dbReference type="PANTHER" id="PTHR18898:SF3">
    <property type="entry name" value="NUCLEOPROTEIN TPR"/>
    <property type="match status" value="1"/>
</dbReference>
<dbReference type="InterPro" id="IPR057577">
    <property type="entry name" value="Nucleoprot-TPR/MLP1_dom"/>
</dbReference>
<dbReference type="Proteomes" id="UP000472263">
    <property type="component" value="Chromosome 17"/>
</dbReference>
<organism evidence="5 6">
    <name type="scientific">Myripristis murdjan</name>
    <name type="common">pinecone soldierfish</name>
    <dbReference type="NCBI Taxonomy" id="586833"/>
    <lineage>
        <taxon>Eukaryota</taxon>
        <taxon>Metazoa</taxon>
        <taxon>Chordata</taxon>
        <taxon>Craniata</taxon>
        <taxon>Vertebrata</taxon>
        <taxon>Euteleostomi</taxon>
        <taxon>Actinopterygii</taxon>
        <taxon>Neopterygii</taxon>
        <taxon>Teleostei</taxon>
        <taxon>Neoteleostei</taxon>
        <taxon>Acanthomorphata</taxon>
        <taxon>Holocentriformes</taxon>
        <taxon>Holocentridae</taxon>
        <taxon>Myripristis</taxon>
    </lineage>
</organism>
<feature type="coiled-coil region" evidence="1">
    <location>
        <begin position="313"/>
        <end position="343"/>
    </location>
</feature>
<dbReference type="PANTHER" id="PTHR18898">
    <property type="entry name" value="NUCLEOPROTEIN TPR-RELATED"/>
    <property type="match status" value="1"/>
</dbReference>
<feature type="compositionally biased region" description="Polar residues" evidence="2">
    <location>
        <begin position="1626"/>
        <end position="1641"/>
    </location>
</feature>
<feature type="region of interest" description="Disordered" evidence="2">
    <location>
        <begin position="1366"/>
        <end position="1390"/>
    </location>
</feature>
<reference evidence="5" key="1">
    <citation type="submission" date="2019-06" db="EMBL/GenBank/DDBJ databases">
        <authorList>
            <consortium name="Wellcome Sanger Institute Data Sharing"/>
        </authorList>
    </citation>
    <scope>NUCLEOTIDE SEQUENCE [LARGE SCALE GENOMIC DNA]</scope>
</reference>
<dbReference type="GO" id="GO:0017056">
    <property type="term" value="F:structural constituent of nuclear pore"/>
    <property type="evidence" value="ECO:0007669"/>
    <property type="project" value="TreeGrafter"/>
</dbReference>
<feature type="domain" description="Nucleoprotein TPR/MLP1-2" evidence="3">
    <location>
        <begin position="892"/>
        <end position="1019"/>
    </location>
</feature>
<protein>
    <submittedName>
        <fullName evidence="5">Translocated promoter region, nuclear basket protein</fullName>
    </submittedName>
</protein>
<gene>
    <name evidence="5" type="primary">TPR</name>
    <name evidence="5" type="synonym">LOC115374976</name>
</gene>
<feature type="compositionally biased region" description="Acidic residues" evidence="2">
    <location>
        <begin position="1717"/>
        <end position="1738"/>
    </location>
</feature>
<accession>A0A668A2N5</accession>
<dbReference type="GO" id="GO:0006606">
    <property type="term" value="P:protein import into nucleus"/>
    <property type="evidence" value="ECO:0007669"/>
    <property type="project" value="InterPro"/>
</dbReference>
<feature type="compositionally biased region" description="Pro residues" evidence="2">
    <location>
        <begin position="500"/>
        <end position="512"/>
    </location>
</feature>
<evidence type="ECO:0000259" key="3">
    <source>
        <dbReference type="Pfam" id="PF07926"/>
    </source>
</evidence>
<reference evidence="5" key="3">
    <citation type="submission" date="2025-09" db="UniProtKB">
        <authorList>
            <consortium name="Ensembl"/>
        </authorList>
    </citation>
    <scope>IDENTIFICATION</scope>
</reference>
<feature type="region of interest" description="Disordered" evidence="2">
    <location>
        <begin position="1452"/>
        <end position="1562"/>
    </location>
</feature>
<dbReference type="GeneTree" id="ENSGT00730000111014"/>
<dbReference type="GO" id="GO:1901673">
    <property type="term" value="P:regulation of mitotic spindle assembly"/>
    <property type="evidence" value="ECO:0007669"/>
    <property type="project" value="TreeGrafter"/>
</dbReference>
<dbReference type="Pfam" id="PF25481">
    <property type="entry name" value="Nucleoprot-TPR"/>
    <property type="match status" value="1"/>
</dbReference>
<feature type="region of interest" description="Disordered" evidence="2">
    <location>
        <begin position="1678"/>
        <end position="1738"/>
    </location>
</feature>
<feature type="coiled-coil region" evidence="1">
    <location>
        <begin position="566"/>
        <end position="730"/>
    </location>
</feature>
<feature type="region of interest" description="Disordered" evidence="2">
    <location>
        <begin position="1606"/>
        <end position="1641"/>
    </location>
</feature>
<evidence type="ECO:0000256" key="1">
    <source>
        <dbReference type="SAM" id="Coils"/>
    </source>
</evidence>
<feature type="compositionally biased region" description="Polar residues" evidence="2">
    <location>
        <begin position="1680"/>
        <end position="1695"/>
    </location>
</feature>
<feature type="compositionally biased region" description="Polar residues" evidence="2">
    <location>
        <begin position="1606"/>
        <end position="1617"/>
    </location>
</feature>
<sequence length="1985" mass="225168">MAAVLLQVLERAELNKLPKGAQNKLEKFVTELQSASEALRTQHERFKADCEQQYFDVEKRLAESQEQIVSTTRDLQTLKEENKRLTKYEIEAERRELARLLEKRNQEVENLTEDVKRLNERLKETNKMKVELQLKLDSIQSSEMSIQHREKRMEQEKELLQKQTEWLNAELKTKTEELLNTNREKGKEILELRRSLDNCREQVTLLEVVLESKVSEGEALKTKLEAELREKIKKMEKELENASMKAADKHCCVPSLTEEQLDSMCPSAAAIAQIVKPGMKFFELYNAYTECQTKLQLEKQETKRVSKVLDDIVQEVESKAPILKRQREEYESMQRSMTSLCNKLEQARMVCHFFLYWFHYFCICLSKCLLNFKVCALLVELGEARGSHVTKDDGSSADISSSSEVISPRQLAFRSVEELQRQNQSLLGRLRELEEERERQQSQFTSTRVSELETSNDQLQKEVEQLKEQRNQQKQLADSNARQRDMYRILLSQSGYSLPPQGPDSSPQPPQLRPSVPATRSTPQRTASAESAQTAQAKAALKQLNDAFTLYKKEKGENDRLMNDTNDRLQKQLTELRSSKAKLVSQLDFSNKRYEMLNETASAYRREISALQDRNHKMTATAQQHEDIIHTMNQDLQQANEKLALLEVRVENLTKERDMLKEAESRLSQEKEAIAAEQRNQNLLLTNLKTIQLTMERTETETRQRMNSQIEHLEAELATMKTKLDREVEQRHALGRDMDAQLLEAKKQLETQNTLQQKTRELLRSSEQQVAVLKVQLSSASSEAITTTATPSSATTPATRILGLRARLCDAEEQKSELAEQLKNANTTVEKYKAVVLTLEDSLKKEKQQSEDVQKQLEKRIIEVEKEKQQEREERRKAVDAVEKQVCELKRSLKSSQTDQQEALERATAAVTQEQKATQDSLLQTKLAMEAQAKYERELMLHAADVEALQEVKKQLQHEAERKKELEEHLNKTSSLLQEKNASWTALERQLKDDVSNQRRRSEELVKQNALLHQQMDEMASRSQEQQKQQQQQQHQLNVSFSEEGKTTEQLLEILRFVRREKEIAVAQCEASDGEALRHRQRVEHQEKELKDFQEVLNTERAKMQATVKTLSEKEEQLKRLDNINTLQEANRRLKMDRDKMEQELQQAQAKVTKLQVDISPLQDSLAKLSERNGSLQADKRILEDDLKRLQTRVQQLVSQQKDSNIEERQKLASEREAQQRRIAQLVEETGKLKTELARSSASSNSAQSQLQALKDSVARLTSERDMAKKDLETKSNDLVEKNKTITQVKKIGRRYKTQYEELKAQHDKVGLCLKQQVDINQSNLLTCHLELQQAKETLQQNLTNQKELQQTQLTSQQSYNQEVNTLKTSLSQSESKEQLRQQMADKEEKTKKAFLGAKTKINQLNSAKEQLCQEIEELKQCKEEQEVRLNALKSQYEGRLLRLDRELKEMRETQTHSDCREEAQDQSASKVQPSSDQRQISLKNPAQDRGSLTLDSASVSSSLSDPPTANIRPTPSTPSPSSKPSPSPGNKATPRASIRPMVTPATVSMPTPTATVMPTTQTDSQEVSLFPALISVAGSVHSTSSSLVNTPMTQPTSLQATAFVQPTQQQATSQDSGPGAEAERPSTSSGLIGAGEQNTVRQEKSRVQLVLLGHMRITELPEEGFPVLAEEDEIGDADVSQSVPSNQTTPQASSQERDVIVIDTDSESRESKEGEEKEEEEEEDDEEEEEEEEEEVVLDDVCLSIQRQSSQLRRPSVGRVPQLTPGIGSMQQHFFDDDDRMVPSTPTLVVPHRTDGFAEAIHSPQVAGERLSTRFRFGPPEDLLPQTSASHSDLGQLASQGGLGMYESPLFLAAHEEEGGGRSVPTTPLQVAAPVTVFTESLPSDSSDNMASQSVPMVTASTGITAATDDGDEVFMEQEGEGPIESLESQQTDMEPTGQQSDDTALPSTSQDLGNFFCFLCTSTLQCALDYFGPPHETSAIISL</sequence>
<name>A0A668A2N5_9TELE</name>
<feature type="region of interest" description="Disordered" evidence="2">
    <location>
        <begin position="465"/>
        <end position="484"/>
    </location>
</feature>